<evidence type="ECO:0000256" key="6">
    <source>
        <dbReference type="ARBA" id="ARBA00023186"/>
    </source>
</evidence>
<dbReference type="InterPro" id="IPR001179">
    <property type="entry name" value="PPIase_FKBP_dom"/>
</dbReference>
<dbReference type="Pfam" id="PF00254">
    <property type="entry name" value="FKBP_C"/>
    <property type="match status" value="1"/>
</dbReference>
<evidence type="ECO:0000256" key="1">
    <source>
        <dbReference type="ARBA" id="ARBA00000971"/>
    </source>
</evidence>
<evidence type="ECO:0000259" key="11">
    <source>
        <dbReference type="PROSITE" id="PS50059"/>
    </source>
</evidence>
<feature type="domain" description="PPIase FKBP-type" evidence="11">
    <location>
        <begin position="5"/>
        <end position="89"/>
    </location>
</feature>
<evidence type="ECO:0000256" key="3">
    <source>
        <dbReference type="ARBA" id="ARBA00006577"/>
    </source>
</evidence>
<dbReference type="EC" id="5.2.1.8" evidence="10"/>
<evidence type="ECO:0000256" key="2">
    <source>
        <dbReference type="ARBA" id="ARBA00004496"/>
    </source>
</evidence>
<evidence type="ECO:0000256" key="9">
    <source>
        <dbReference type="PROSITE-ProRule" id="PRU00277"/>
    </source>
</evidence>
<sequence>MDHTNKMVTVAYKGFFDDGSVFIDQTREPIEFPCIEGWMPPVFIETVRDMAIGETRTAHVSPSEAYEERTDERIIDIKREKIPASVRLVVGEMVNLEQPDGQTFPARLISLDDEVALFDLNHDAICKALNFEFTLLDVNDLPDR</sequence>
<dbReference type="PROSITE" id="PS50059">
    <property type="entry name" value="FKBP_PPIASE"/>
    <property type="match status" value="1"/>
</dbReference>
<protein>
    <recommendedName>
        <fullName evidence="10">Peptidyl-prolyl cis-trans isomerase</fullName>
        <ecNumber evidence="10">5.2.1.8</ecNumber>
    </recommendedName>
</protein>
<dbReference type="SUPFAM" id="SSF54534">
    <property type="entry name" value="FKBP-like"/>
    <property type="match status" value="1"/>
</dbReference>
<reference evidence="12 13" key="1">
    <citation type="submission" date="2023-05" db="EMBL/GenBank/DDBJ databases">
        <title>Gordonibacter KGMB12511T sp. nov., isolated from faeces of healthy Korean.</title>
        <authorList>
            <person name="Kim H.S."/>
            <person name="Kim J.-S."/>
            <person name="Suh M.K."/>
            <person name="Eom M.K."/>
            <person name="Do H.E."/>
            <person name="Lee J.-S."/>
        </authorList>
    </citation>
    <scope>NUCLEOTIDE SEQUENCE [LARGE SCALE GENOMIC DNA]</scope>
    <source>
        <strain evidence="12 13">KGMB12511</strain>
    </source>
</reference>
<keyword evidence="13" id="KW-1185">Reference proteome</keyword>
<name>A0ABT7DJ86_9ACTN</name>
<proteinExistence type="inferred from homology"/>
<comment type="catalytic activity">
    <reaction evidence="1 9 10">
        <text>[protein]-peptidylproline (omega=180) = [protein]-peptidylproline (omega=0)</text>
        <dbReference type="Rhea" id="RHEA:16237"/>
        <dbReference type="Rhea" id="RHEA-COMP:10747"/>
        <dbReference type="Rhea" id="RHEA-COMP:10748"/>
        <dbReference type="ChEBI" id="CHEBI:83833"/>
        <dbReference type="ChEBI" id="CHEBI:83834"/>
        <dbReference type="EC" id="5.2.1.8"/>
    </reaction>
</comment>
<comment type="function">
    <text evidence="8">Also involved in hydrogenase metallocenter assembly, probably by participating in the nickel insertion step. This function in hydrogenase biosynthesis requires chaperone activity and the presence of the metal-binding domain, but not PPIase activity.</text>
</comment>
<dbReference type="GO" id="GO:0003755">
    <property type="term" value="F:peptidyl-prolyl cis-trans isomerase activity"/>
    <property type="evidence" value="ECO:0007669"/>
    <property type="project" value="UniProtKB-EC"/>
</dbReference>
<keyword evidence="7 9" id="KW-0413">Isomerase</keyword>
<dbReference type="PANTHER" id="PTHR47861">
    <property type="entry name" value="FKBP-TYPE PEPTIDYL-PROLYL CIS-TRANS ISOMERASE SLYD"/>
    <property type="match status" value="1"/>
</dbReference>
<comment type="subcellular location">
    <subcellularLocation>
        <location evidence="2">Cytoplasm</location>
    </subcellularLocation>
</comment>
<keyword evidence="4" id="KW-0963">Cytoplasm</keyword>
<dbReference type="InterPro" id="IPR046357">
    <property type="entry name" value="PPIase_dom_sf"/>
</dbReference>
<evidence type="ECO:0000313" key="12">
    <source>
        <dbReference type="EMBL" id="MDJ1649586.1"/>
    </source>
</evidence>
<keyword evidence="5 9" id="KW-0697">Rotamase</keyword>
<evidence type="ECO:0000256" key="7">
    <source>
        <dbReference type="ARBA" id="ARBA00023235"/>
    </source>
</evidence>
<comment type="caution">
    <text evidence="12">The sequence shown here is derived from an EMBL/GenBank/DDBJ whole genome shotgun (WGS) entry which is preliminary data.</text>
</comment>
<dbReference type="PANTHER" id="PTHR47861:SF3">
    <property type="entry name" value="FKBP-TYPE PEPTIDYL-PROLYL CIS-TRANS ISOMERASE SLYD"/>
    <property type="match status" value="1"/>
</dbReference>
<evidence type="ECO:0000256" key="8">
    <source>
        <dbReference type="ARBA" id="ARBA00037071"/>
    </source>
</evidence>
<gene>
    <name evidence="12" type="ORF">QNJ86_02125</name>
</gene>
<dbReference type="Proteomes" id="UP001232750">
    <property type="component" value="Unassembled WGS sequence"/>
</dbReference>
<comment type="similarity">
    <text evidence="3 10">Belongs to the FKBP-type PPIase family.</text>
</comment>
<dbReference type="Gene3D" id="3.10.50.40">
    <property type="match status" value="1"/>
</dbReference>
<evidence type="ECO:0000256" key="10">
    <source>
        <dbReference type="RuleBase" id="RU003915"/>
    </source>
</evidence>
<keyword evidence="6" id="KW-0143">Chaperone</keyword>
<accession>A0ABT7DJ86</accession>
<evidence type="ECO:0000313" key="13">
    <source>
        <dbReference type="Proteomes" id="UP001232750"/>
    </source>
</evidence>
<dbReference type="EMBL" id="JASJEU010000004">
    <property type="protein sequence ID" value="MDJ1649586.1"/>
    <property type="molecule type" value="Genomic_DNA"/>
</dbReference>
<dbReference type="RefSeq" id="WP_283830923.1">
    <property type="nucleotide sequence ID" value="NZ_JASJEU010000004.1"/>
</dbReference>
<organism evidence="12 13">
    <name type="scientific">Gordonibacter faecis</name>
    <dbReference type="NCBI Taxonomy" id="3047475"/>
    <lineage>
        <taxon>Bacteria</taxon>
        <taxon>Bacillati</taxon>
        <taxon>Actinomycetota</taxon>
        <taxon>Coriobacteriia</taxon>
        <taxon>Eggerthellales</taxon>
        <taxon>Eggerthellaceae</taxon>
        <taxon>Gordonibacter</taxon>
    </lineage>
</organism>
<evidence type="ECO:0000256" key="5">
    <source>
        <dbReference type="ARBA" id="ARBA00023110"/>
    </source>
</evidence>
<evidence type="ECO:0000256" key="4">
    <source>
        <dbReference type="ARBA" id="ARBA00022490"/>
    </source>
</evidence>